<dbReference type="Pfam" id="PF13671">
    <property type="entry name" value="AAA_33"/>
    <property type="match status" value="1"/>
</dbReference>
<dbReference type="SUPFAM" id="SSF52540">
    <property type="entry name" value="P-loop containing nucleoside triphosphate hydrolases"/>
    <property type="match status" value="1"/>
</dbReference>
<evidence type="ECO:0000313" key="1">
    <source>
        <dbReference type="EMBL" id="MFD2419894.1"/>
    </source>
</evidence>
<keyword evidence="2" id="KW-1185">Reference proteome</keyword>
<organism evidence="1 2">
    <name type="scientific">Amycolatopsis pigmentata</name>
    <dbReference type="NCBI Taxonomy" id="450801"/>
    <lineage>
        <taxon>Bacteria</taxon>
        <taxon>Bacillati</taxon>
        <taxon>Actinomycetota</taxon>
        <taxon>Actinomycetes</taxon>
        <taxon>Pseudonocardiales</taxon>
        <taxon>Pseudonocardiaceae</taxon>
        <taxon>Amycolatopsis</taxon>
    </lineage>
</organism>
<dbReference type="InterPro" id="IPR027417">
    <property type="entry name" value="P-loop_NTPase"/>
</dbReference>
<dbReference type="SUPFAM" id="SSF56112">
    <property type="entry name" value="Protein kinase-like (PK-like)"/>
    <property type="match status" value="1"/>
</dbReference>
<name>A0ABW5G0F1_9PSEU</name>
<dbReference type="EMBL" id="JBHUKR010000015">
    <property type="protein sequence ID" value="MFD2419894.1"/>
    <property type="molecule type" value="Genomic_DNA"/>
</dbReference>
<dbReference type="PANTHER" id="PTHR43883">
    <property type="entry name" value="SLR0207 PROTEIN"/>
    <property type="match status" value="1"/>
</dbReference>
<dbReference type="Gene3D" id="3.40.50.300">
    <property type="entry name" value="P-loop containing nucleotide triphosphate hydrolases"/>
    <property type="match status" value="1"/>
</dbReference>
<accession>A0ABW5G0F1</accession>
<comment type="caution">
    <text evidence="1">The sequence shown here is derived from an EMBL/GenBank/DDBJ whole genome shotgun (WGS) entry which is preliminary data.</text>
</comment>
<proteinExistence type="predicted"/>
<protein>
    <submittedName>
        <fullName evidence="1">AAA family ATPase</fullName>
    </submittedName>
</protein>
<sequence length="484" mass="53564">MRSSQFAVSETHSGVVFFVGDRAYKLKKPVDLGFLDFTSRESREDVCHKEVALNRRLCPDVYLGVADVMGPDGKPCDHLVVMRRMPENRRMSTLVERGEPLGETVKQLARKLATFHARAERGPEISAEGSRDAIRRRWEDSFAQVRPFHGAVLEPGMVAEIEQLTKDFLAGREELFKRRMECGRVVDGHGDILADDIFCLEDGPRVLDCLEFDDRLRWLDALDDVAFLAMDLERLGAGDLGNHLLDWYAEYSGDAAPPALRHHYIAYRAFVRAKVACLRHDQGDSGAARLARGYASLALRHLRQGVPRLILVGGLPGSGKSTVGGAIADRLGGTVLRSDRIRKEMAGLSPEKSAAEEYGEGLYDSAHTTRTYHELCHRAGELLRLGETVVLDASWTSVDQRAIAAETAAETHSRLVQLRCWAPETITAQRIAERGTSLSDATPDIARQMAGNVHPWPAAHTILTAGTEHDSLTQALAYIESYTD</sequence>
<dbReference type="InterPro" id="IPR011009">
    <property type="entry name" value="Kinase-like_dom_sf"/>
</dbReference>
<dbReference type="RefSeq" id="WP_378267919.1">
    <property type="nucleotide sequence ID" value="NZ_JBHUKR010000015.1"/>
</dbReference>
<dbReference type="InterPro" id="IPR052732">
    <property type="entry name" value="Cell-binding_unc_protein"/>
</dbReference>
<gene>
    <name evidence="1" type="ORF">ACFSXZ_26545</name>
</gene>
<reference evidence="2" key="1">
    <citation type="journal article" date="2019" name="Int. J. Syst. Evol. Microbiol.">
        <title>The Global Catalogue of Microorganisms (GCM) 10K type strain sequencing project: providing services to taxonomists for standard genome sequencing and annotation.</title>
        <authorList>
            <consortium name="The Broad Institute Genomics Platform"/>
            <consortium name="The Broad Institute Genome Sequencing Center for Infectious Disease"/>
            <person name="Wu L."/>
            <person name="Ma J."/>
        </authorList>
    </citation>
    <scope>NUCLEOTIDE SEQUENCE [LARGE SCALE GENOMIC DNA]</scope>
    <source>
        <strain evidence="2">CGMCC 4.7645</strain>
    </source>
</reference>
<dbReference type="Proteomes" id="UP001597417">
    <property type="component" value="Unassembled WGS sequence"/>
</dbReference>
<evidence type="ECO:0000313" key="2">
    <source>
        <dbReference type="Proteomes" id="UP001597417"/>
    </source>
</evidence>
<dbReference type="PANTHER" id="PTHR43883:SF1">
    <property type="entry name" value="GLUCONOKINASE"/>
    <property type="match status" value="1"/>
</dbReference>